<keyword evidence="5" id="KW-1185">Reference proteome</keyword>
<protein>
    <recommendedName>
        <fullName evidence="3">Solute-binding protein family 3/N-terminal domain-containing protein</fullName>
    </recommendedName>
</protein>
<comment type="caution">
    <text evidence="4">The sequence shown here is derived from an EMBL/GenBank/DDBJ whole genome shotgun (WGS) entry which is preliminary data.</text>
</comment>
<dbReference type="Proteomes" id="UP001205105">
    <property type="component" value="Unassembled WGS sequence"/>
</dbReference>
<dbReference type="PANTHER" id="PTHR35936">
    <property type="entry name" value="MEMBRANE-BOUND LYTIC MUREIN TRANSGLYCOSYLASE F"/>
    <property type="match status" value="1"/>
</dbReference>
<feature type="domain" description="Solute-binding protein family 3/N-terminal" evidence="3">
    <location>
        <begin position="21"/>
        <end position="220"/>
    </location>
</feature>
<evidence type="ECO:0000313" key="5">
    <source>
        <dbReference type="Proteomes" id="UP001205105"/>
    </source>
</evidence>
<organism evidence="4 5">
    <name type="scientific">Chlorella ohadii</name>
    <dbReference type="NCBI Taxonomy" id="2649997"/>
    <lineage>
        <taxon>Eukaryota</taxon>
        <taxon>Viridiplantae</taxon>
        <taxon>Chlorophyta</taxon>
        <taxon>core chlorophytes</taxon>
        <taxon>Trebouxiophyceae</taxon>
        <taxon>Chlorellales</taxon>
        <taxon>Chlorellaceae</taxon>
        <taxon>Chlorella clade</taxon>
        <taxon>Chlorella</taxon>
    </lineage>
</organism>
<feature type="chain" id="PRO_5042159476" description="Solute-binding protein family 3/N-terminal domain-containing protein" evidence="2">
    <location>
        <begin position="20"/>
        <end position="459"/>
    </location>
</feature>
<gene>
    <name evidence="4" type="ORF">COHA_009048</name>
</gene>
<accession>A0AAD5DIU9</accession>
<dbReference type="PANTHER" id="PTHR35936:SF17">
    <property type="entry name" value="ARGININE-BINDING EXTRACELLULAR PROTEIN ARTP"/>
    <property type="match status" value="1"/>
</dbReference>
<reference evidence="4" key="1">
    <citation type="submission" date="2020-11" db="EMBL/GenBank/DDBJ databases">
        <title>Chlorella ohadii genome sequencing and assembly.</title>
        <authorList>
            <person name="Murik O."/>
            <person name="Treves H."/>
            <person name="Kedem I."/>
            <person name="Shotland Y."/>
            <person name="Kaplan A."/>
        </authorList>
    </citation>
    <scope>NUCLEOTIDE SEQUENCE</scope>
    <source>
        <strain evidence="4">1</strain>
    </source>
</reference>
<proteinExistence type="predicted"/>
<evidence type="ECO:0000313" key="4">
    <source>
        <dbReference type="EMBL" id="KAI7837099.1"/>
    </source>
</evidence>
<dbReference type="Pfam" id="PF00497">
    <property type="entry name" value="SBP_bac_3"/>
    <property type="match status" value="2"/>
</dbReference>
<evidence type="ECO:0000256" key="2">
    <source>
        <dbReference type="SAM" id="SignalP"/>
    </source>
</evidence>
<name>A0AAD5DIU9_9CHLO</name>
<sequence length="459" mass="48400">MRALLPALFLIAAVAAAAAVPVKLGVFPYDLSNPRLYFNETTEAYEGYEAQIIQGLKEQGVDIELVRLGSLEERLTALEEGRVDAVLSAINFSADRLYRLDVVRPFYYSAGTALFAPDGALANVSSWLDIAGMPIAVEEGSYAVVPLATLGAMPVFVGNQEEGVEAVESGRAVAFAADNDAVERGGLPIVGGLIPLAPEEWALACSSTPSGQRSRLCDEPNPTSYVSPDGEWTGFEAQLLQAINRTNLLPFGNITFLDSLDERITALLDGEVDAVLGAFSVIPERKENVTFVGPYYYSAGAGLYSPSGKLEGVSKWTDLAGKAVAVRPGYYANGPLEAQGTQLAIVPDEAAAAEAIAAGQAVAFVGDATAKSYASGKLQLVEELGSVLRSPYAIAVRKDDLTLAQFLNGAMRELIADGAASPLLKIEAETCGKDGLPPNPDLLALVVSPLHGFLYPLNN</sequence>
<evidence type="ECO:0000259" key="3">
    <source>
        <dbReference type="SMART" id="SM00062"/>
    </source>
</evidence>
<dbReference type="EMBL" id="JADXDR010000164">
    <property type="protein sequence ID" value="KAI7837099.1"/>
    <property type="molecule type" value="Genomic_DNA"/>
</dbReference>
<dbReference type="SUPFAM" id="SSF53850">
    <property type="entry name" value="Periplasmic binding protein-like II"/>
    <property type="match status" value="2"/>
</dbReference>
<dbReference type="SMART" id="SM00062">
    <property type="entry name" value="PBPb"/>
    <property type="match status" value="2"/>
</dbReference>
<dbReference type="Gene3D" id="3.40.190.10">
    <property type="entry name" value="Periplasmic binding protein-like II"/>
    <property type="match status" value="4"/>
</dbReference>
<feature type="signal peptide" evidence="2">
    <location>
        <begin position="1"/>
        <end position="19"/>
    </location>
</feature>
<dbReference type="AlphaFoldDB" id="A0AAD5DIU9"/>
<feature type="domain" description="Solute-binding protein family 3/N-terminal" evidence="3">
    <location>
        <begin position="222"/>
        <end position="427"/>
    </location>
</feature>
<keyword evidence="1 2" id="KW-0732">Signal</keyword>
<dbReference type="InterPro" id="IPR001638">
    <property type="entry name" value="Solute-binding_3/MltF_N"/>
</dbReference>
<evidence type="ECO:0000256" key="1">
    <source>
        <dbReference type="ARBA" id="ARBA00022729"/>
    </source>
</evidence>